<evidence type="ECO:0000313" key="3">
    <source>
        <dbReference type="Proteomes" id="UP000076720"/>
    </source>
</evidence>
<protein>
    <submittedName>
        <fullName evidence="2">Uncharacterized protein</fullName>
    </submittedName>
</protein>
<dbReference type="EMBL" id="CP012949">
    <property type="protein sequence ID" value="ANB08108.1"/>
    <property type="molecule type" value="Genomic_DNA"/>
</dbReference>
<organism evidence="2 3">
    <name type="scientific">Streptomyces ambofaciens</name>
    <dbReference type="NCBI Taxonomy" id="1889"/>
    <lineage>
        <taxon>Bacteria</taxon>
        <taxon>Bacillati</taxon>
        <taxon>Actinomycetota</taxon>
        <taxon>Actinomycetes</taxon>
        <taxon>Kitasatosporales</taxon>
        <taxon>Streptomycetaceae</taxon>
        <taxon>Streptomyces</taxon>
    </lineage>
</organism>
<proteinExistence type="predicted"/>
<dbReference type="Proteomes" id="UP000076720">
    <property type="component" value="Chromosome"/>
</dbReference>
<sequence>MAHRLHRVSDRLQNPFLHGPDDAFRQRTKPRKHHVGVLDDGPGLLGAGLPTLGMIMVLTPTLRQGPGPTPSLVQGDAGHLVDRVPHRRRLSGRLRPFPVQHPEHEQSGHQQSHVQRTPPGRRAHHAQGGTGQNC</sequence>
<evidence type="ECO:0000313" key="2">
    <source>
        <dbReference type="EMBL" id="ANB08108.1"/>
    </source>
</evidence>
<feature type="region of interest" description="Disordered" evidence="1">
    <location>
        <begin position="1"/>
        <end position="30"/>
    </location>
</feature>
<feature type="region of interest" description="Disordered" evidence="1">
    <location>
        <begin position="66"/>
        <end position="134"/>
    </location>
</feature>
<accession>A0ABM6B338</accession>
<gene>
    <name evidence="2" type="ORF">SAM40697_4150</name>
</gene>
<evidence type="ECO:0000256" key="1">
    <source>
        <dbReference type="SAM" id="MobiDB-lite"/>
    </source>
</evidence>
<reference evidence="2 3" key="2">
    <citation type="journal article" date="2016" name="Genome Announc.">
        <title>Complete Genome Sequence of Streptomyces ambofaciens DSM 40697, a Paradigm for Genome Plasticity Studies.</title>
        <authorList>
            <person name="Thibessard A."/>
            <person name="Leblond P."/>
        </authorList>
    </citation>
    <scope>NUCLEOTIDE SEQUENCE [LARGE SCALE GENOMIC DNA]</scope>
    <source>
        <strain evidence="2 3">DSM 40697</strain>
    </source>
</reference>
<reference evidence="3" key="1">
    <citation type="submission" date="2015-10" db="EMBL/GenBank/DDBJ databases">
        <title>Complete genome sequence of Streptomyces ambofaciens DSM 40697.</title>
        <authorList>
            <person name="Thibessard A."/>
            <person name="Leblond P."/>
        </authorList>
    </citation>
    <scope>NUCLEOTIDE SEQUENCE [LARGE SCALE GENOMIC DNA]</scope>
    <source>
        <strain evidence="3">DSM 40697</strain>
    </source>
</reference>
<keyword evidence="3" id="KW-1185">Reference proteome</keyword>
<name>A0ABM6B338_STRAM</name>